<gene>
    <name evidence="1" type="ORF">WKI67_02755</name>
</gene>
<proteinExistence type="predicted"/>
<accession>A0ACC6PLW4</accession>
<organism evidence="1 2">
    <name type="scientific">Streptomyces achmelvichensis</name>
    <dbReference type="NCBI Taxonomy" id="3134111"/>
    <lineage>
        <taxon>Bacteria</taxon>
        <taxon>Bacillati</taxon>
        <taxon>Actinomycetota</taxon>
        <taxon>Actinomycetes</taxon>
        <taxon>Kitasatosporales</taxon>
        <taxon>Streptomycetaceae</taxon>
        <taxon>Streptomyces</taxon>
    </lineage>
</organism>
<reference evidence="1" key="1">
    <citation type="submission" date="2024-03" db="EMBL/GenBank/DDBJ databases">
        <title>Novel Streptomyces species of biotechnological and ecological value are a feature of Machair soil.</title>
        <authorList>
            <person name="Prole J.R."/>
            <person name="Goodfellow M."/>
            <person name="Allenby N."/>
            <person name="Ward A.C."/>
        </authorList>
    </citation>
    <scope>NUCLEOTIDE SEQUENCE</scope>
    <source>
        <strain evidence="1">MS2.AVA.5</strain>
    </source>
</reference>
<dbReference type="EMBL" id="JBBKAJ010000017">
    <property type="protein sequence ID" value="MEJ8632364.1"/>
    <property type="molecule type" value="Genomic_DNA"/>
</dbReference>
<dbReference type="Proteomes" id="UP001377168">
    <property type="component" value="Unassembled WGS sequence"/>
</dbReference>
<keyword evidence="2" id="KW-1185">Reference proteome</keyword>
<comment type="caution">
    <text evidence="1">The sequence shown here is derived from an EMBL/GenBank/DDBJ whole genome shotgun (WGS) entry which is preliminary data.</text>
</comment>
<name>A0ACC6PLW4_9ACTN</name>
<evidence type="ECO:0000313" key="2">
    <source>
        <dbReference type="Proteomes" id="UP001377168"/>
    </source>
</evidence>
<evidence type="ECO:0000313" key="1">
    <source>
        <dbReference type="EMBL" id="MEJ8632364.1"/>
    </source>
</evidence>
<sequence length="291" mass="32683">MRKPERTRGKRPPIRLGRIAPTTLTARLRELHELGGDPELERFPDLGELYLVLQHAQRIASGLKQPVDHPVNVRGEAALLRAKLWQYLREQADAGQLRAIEAGRQAGVPWEHFTEALCVASKQGAYQKARRLKAEEVRVGNERRSPEVARAHEDRAVAEERAERARILTQERRFPLAQRVARQLLEHRAGLVVATWSQYWLEEISETVDDRISAGERANFTGYVESFVRSVRQLALERGTQPATTDGARQALELAVQFVSQELSPIPQQVAGSQFGNQSGSGARIRQQGGE</sequence>
<protein>
    <submittedName>
        <fullName evidence="1">Uncharacterized protein</fullName>
    </submittedName>
</protein>